<accession>A0AAF0ZG42</accession>
<proteinExistence type="predicted"/>
<gene>
    <name evidence="2" type="ORF">MTR67_031398</name>
</gene>
<dbReference type="EMBL" id="CP133618">
    <property type="protein sequence ID" value="WMV38013.1"/>
    <property type="molecule type" value="Genomic_DNA"/>
</dbReference>
<protein>
    <submittedName>
        <fullName evidence="2">Uncharacterized protein</fullName>
    </submittedName>
</protein>
<feature type="compositionally biased region" description="Polar residues" evidence="1">
    <location>
        <begin position="9"/>
        <end position="20"/>
    </location>
</feature>
<evidence type="ECO:0000256" key="1">
    <source>
        <dbReference type="SAM" id="MobiDB-lite"/>
    </source>
</evidence>
<feature type="region of interest" description="Disordered" evidence="1">
    <location>
        <begin position="1"/>
        <end position="61"/>
    </location>
</feature>
<dbReference type="AlphaFoldDB" id="A0AAF0ZG42"/>
<dbReference type="Proteomes" id="UP001234989">
    <property type="component" value="Chromosome 7"/>
</dbReference>
<organism evidence="2 3">
    <name type="scientific">Solanum verrucosum</name>
    <dbReference type="NCBI Taxonomy" id="315347"/>
    <lineage>
        <taxon>Eukaryota</taxon>
        <taxon>Viridiplantae</taxon>
        <taxon>Streptophyta</taxon>
        <taxon>Embryophyta</taxon>
        <taxon>Tracheophyta</taxon>
        <taxon>Spermatophyta</taxon>
        <taxon>Magnoliopsida</taxon>
        <taxon>eudicotyledons</taxon>
        <taxon>Gunneridae</taxon>
        <taxon>Pentapetalae</taxon>
        <taxon>asterids</taxon>
        <taxon>lamiids</taxon>
        <taxon>Solanales</taxon>
        <taxon>Solanaceae</taxon>
        <taxon>Solanoideae</taxon>
        <taxon>Solaneae</taxon>
        <taxon>Solanum</taxon>
    </lineage>
</organism>
<sequence length="76" mass="8660">MARAGGLWFTTTAPPQTQLRKSTKSRPMGRPTVRRSDHHPWSMSVDRGPFHPASDANDSRPVQIVVRSTVYMFDHR</sequence>
<name>A0AAF0ZG42_SOLVR</name>
<keyword evidence="3" id="KW-1185">Reference proteome</keyword>
<evidence type="ECO:0000313" key="2">
    <source>
        <dbReference type="EMBL" id="WMV38013.1"/>
    </source>
</evidence>
<evidence type="ECO:0000313" key="3">
    <source>
        <dbReference type="Proteomes" id="UP001234989"/>
    </source>
</evidence>
<reference evidence="2" key="1">
    <citation type="submission" date="2023-08" db="EMBL/GenBank/DDBJ databases">
        <title>A de novo genome assembly of Solanum verrucosum Schlechtendal, a Mexican diploid species geographically isolated from the other diploid A-genome species in potato relatives.</title>
        <authorList>
            <person name="Hosaka K."/>
        </authorList>
    </citation>
    <scope>NUCLEOTIDE SEQUENCE</scope>
    <source>
        <tissue evidence="2">Young leaves</tissue>
    </source>
</reference>